<dbReference type="InterPro" id="IPR002577">
    <property type="entry name" value="HTH_HxlR"/>
</dbReference>
<dbReference type="RefSeq" id="WP_280319027.1">
    <property type="nucleotide sequence ID" value="NZ_CP118605.1"/>
</dbReference>
<dbReference type="Gene3D" id="1.10.10.10">
    <property type="entry name" value="Winged helix-like DNA-binding domain superfamily/Winged helix DNA-binding domain"/>
    <property type="match status" value="1"/>
</dbReference>
<evidence type="ECO:0000256" key="3">
    <source>
        <dbReference type="ARBA" id="ARBA00023163"/>
    </source>
</evidence>
<evidence type="ECO:0000313" key="6">
    <source>
        <dbReference type="Proteomes" id="UP001236500"/>
    </source>
</evidence>
<dbReference type="SUPFAM" id="SSF46785">
    <property type="entry name" value="Winged helix' DNA-binding domain"/>
    <property type="match status" value="1"/>
</dbReference>
<dbReference type="EMBL" id="CP118605">
    <property type="protein sequence ID" value="WGL15867.1"/>
    <property type="molecule type" value="Genomic_DNA"/>
</dbReference>
<dbReference type="PROSITE" id="PS51118">
    <property type="entry name" value="HTH_HXLR"/>
    <property type="match status" value="1"/>
</dbReference>
<dbReference type="CDD" id="cd00090">
    <property type="entry name" value="HTH_ARSR"/>
    <property type="match status" value="1"/>
</dbReference>
<dbReference type="PANTHER" id="PTHR33204:SF18">
    <property type="entry name" value="TRANSCRIPTIONAL REGULATORY PROTEIN"/>
    <property type="match status" value="1"/>
</dbReference>
<keyword evidence="6" id="KW-1185">Reference proteome</keyword>
<dbReference type="InterPro" id="IPR011991">
    <property type="entry name" value="ArsR-like_HTH"/>
</dbReference>
<sequence>MKYGLFCPVAKAAELLCERWTLLILRELLHGTSKYSELQRGLSRISPTLLSKRLRELEQAELLYRQRIAGGKGYEYFLTESGRAVGPLVVMLGHWGLHWYRSQITDDELDPELLLWDIQRRLDDSYFPGGRAVLKFQFNDVPAYPNWWLMANGAERDLCHADPGRDVNVYFSGSARTLIEVWGGALPLEDARNNRNFKIVGDRQLVETLPRWFLLSSLATTPSALRPHTAITQ</sequence>
<evidence type="ECO:0000259" key="4">
    <source>
        <dbReference type="PROSITE" id="PS51118"/>
    </source>
</evidence>
<proteinExistence type="predicted"/>
<dbReference type="PANTHER" id="PTHR33204">
    <property type="entry name" value="TRANSCRIPTIONAL REGULATOR, MARR FAMILY"/>
    <property type="match status" value="1"/>
</dbReference>
<protein>
    <submittedName>
        <fullName evidence="5">Helix-turn-helix domain-containing protein</fullName>
    </submittedName>
</protein>
<dbReference type="InterPro" id="IPR036390">
    <property type="entry name" value="WH_DNA-bd_sf"/>
</dbReference>
<evidence type="ECO:0000256" key="1">
    <source>
        <dbReference type="ARBA" id="ARBA00023015"/>
    </source>
</evidence>
<dbReference type="Pfam" id="PF01638">
    <property type="entry name" value="HxlR"/>
    <property type="match status" value="1"/>
</dbReference>
<keyword evidence="2" id="KW-0238">DNA-binding</keyword>
<dbReference type="Proteomes" id="UP001236500">
    <property type="component" value="Chromosome"/>
</dbReference>
<dbReference type="SUPFAM" id="SSF55718">
    <property type="entry name" value="SCP-like"/>
    <property type="match status" value="1"/>
</dbReference>
<dbReference type="InterPro" id="IPR036527">
    <property type="entry name" value="SCP2_sterol-bd_dom_sf"/>
</dbReference>
<accession>A0ABY8NBA8</accession>
<evidence type="ECO:0000313" key="5">
    <source>
        <dbReference type="EMBL" id="WGL15867.1"/>
    </source>
</evidence>
<name>A0ABY8NBA8_9GAMM</name>
<reference evidence="5 6" key="1">
    <citation type="submission" date="2023-02" db="EMBL/GenBank/DDBJ databases">
        <title>Description and genomic characterization of Microbulbifer bruguierae sp. nov., isolated from the sediment of mangrove plant Bruguiera sexangula.</title>
        <authorList>
            <person name="Long M."/>
        </authorList>
    </citation>
    <scope>NUCLEOTIDE SEQUENCE [LARGE SCALE GENOMIC DNA]</scope>
    <source>
        <strain evidence="5 6">H12</strain>
    </source>
</reference>
<gene>
    <name evidence="5" type="ORF">PVT68_13940</name>
</gene>
<keyword evidence="1" id="KW-0805">Transcription regulation</keyword>
<keyword evidence="3" id="KW-0804">Transcription</keyword>
<dbReference type="InterPro" id="IPR036388">
    <property type="entry name" value="WH-like_DNA-bd_sf"/>
</dbReference>
<feature type="domain" description="HTH hxlR-type" evidence="4">
    <location>
        <begin position="7"/>
        <end position="104"/>
    </location>
</feature>
<evidence type="ECO:0000256" key="2">
    <source>
        <dbReference type="ARBA" id="ARBA00023125"/>
    </source>
</evidence>
<organism evidence="5 6">
    <name type="scientific">Microbulbifer bruguierae</name>
    <dbReference type="NCBI Taxonomy" id="3029061"/>
    <lineage>
        <taxon>Bacteria</taxon>
        <taxon>Pseudomonadati</taxon>
        <taxon>Pseudomonadota</taxon>
        <taxon>Gammaproteobacteria</taxon>
        <taxon>Cellvibrionales</taxon>
        <taxon>Microbulbiferaceae</taxon>
        <taxon>Microbulbifer</taxon>
    </lineage>
</organism>